<keyword evidence="1" id="KW-0547">Nucleotide-binding</keyword>
<feature type="non-terminal residue" evidence="1">
    <location>
        <position position="141"/>
    </location>
</feature>
<protein>
    <submittedName>
        <fullName evidence="1">ATP-binding protein</fullName>
    </submittedName>
</protein>
<accession>A0A552M2J1</accession>
<dbReference type="AlphaFoldDB" id="A0A552M2J1"/>
<name>A0A552M2J1_9CHRO</name>
<keyword evidence="1" id="KW-0067">ATP-binding</keyword>
<proteinExistence type="predicted"/>
<dbReference type="GO" id="GO:0005524">
    <property type="term" value="F:ATP binding"/>
    <property type="evidence" value="ECO:0007669"/>
    <property type="project" value="UniProtKB-KW"/>
</dbReference>
<sequence>MTRWFNIAGPCKDNIHYMLSPTVRLPDLEELIQQHSYFVLHAPRQTGKPTAMLSLAKQLTDTGNYAAVMVYVEVGSAFNHDPIAAELAILGAWYNTIEDSLPTELQPPAKQWQQEEPGSRIKAFLRGWAKAINRPIVLFID</sequence>
<evidence type="ECO:0000313" key="2">
    <source>
        <dbReference type="Proteomes" id="UP000318616"/>
    </source>
</evidence>
<gene>
    <name evidence="1" type="ORF">EWV88_06025</name>
</gene>
<reference evidence="1 2" key="1">
    <citation type="submission" date="2019-01" db="EMBL/GenBank/DDBJ databases">
        <title>Coherence of Microcystis species and biogeography revealed through population genomics.</title>
        <authorList>
            <person name="Perez-Carrascal O.M."/>
            <person name="Terrat Y."/>
            <person name="Giani A."/>
            <person name="Fortin N."/>
            <person name="Tromas N."/>
            <person name="Shapiro B.J."/>
        </authorList>
    </citation>
    <scope>NUCLEOTIDE SEQUENCE [LARGE SCALE GENOMIC DNA]</scope>
    <source>
        <strain evidence="1">Mw_MB_S_20031200_S109D</strain>
    </source>
</reference>
<comment type="caution">
    <text evidence="1">The sequence shown here is derived from an EMBL/GenBank/DDBJ whole genome shotgun (WGS) entry which is preliminary data.</text>
</comment>
<evidence type="ECO:0000313" key="1">
    <source>
        <dbReference type="EMBL" id="TRV26670.1"/>
    </source>
</evidence>
<dbReference type="Proteomes" id="UP000318616">
    <property type="component" value="Unassembled WGS sequence"/>
</dbReference>
<organism evidence="1 2">
    <name type="scientific">Microcystis wesenbergii Mw_MB_S_20031200_S109D</name>
    <dbReference type="NCBI Taxonomy" id="2486241"/>
    <lineage>
        <taxon>Bacteria</taxon>
        <taxon>Bacillati</taxon>
        <taxon>Cyanobacteriota</taxon>
        <taxon>Cyanophyceae</taxon>
        <taxon>Oscillatoriophycideae</taxon>
        <taxon>Chroococcales</taxon>
        <taxon>Microcystaceae</taxon>
        <taxon>Microcystis</taxon>
    </lineage>
</organism>
<dbReference type="EMBL" id="SFAP01000077">
    <property type="protein sequence ID" value="TRV26670.1"/>
    <property type="molecule type" value="Genomic_DNA"/>
</dbReference>